<accession>A0ABD2KUP3</accession>
<evidence type="ECO:0000256" key="3">
    <source>
        <dbReference type="ARBA" id="ARBA00022833"/>
    </source>
</evidence>
<gene>
    <name evidence="5" type="ORF">niasHT_015974</name>
</gene>
<name>A0ABD2KUP3_9BILA</name>
<feature type="domain" description="FLYWCH-type" evidence="4">
    <location>
        <begin position="82"/>
        <end position="127"/>
    </location>
</feature>
<sequence>MSGRKSRGRKCLDRKCRDTKGNTIDGETGQLRLASCVWPIASGQLRLGPVASWPVASGQLRLASCVLVLKGPVASQTFGCLYVFHMFNADRDVKFWRCEHQRDEFKCRGRIHTTLNDVVLKTVGDHTCNHSAANVITQKIVTGIKRRAAETMEPPAAIRAHTLQQIATPVMANIPTKNATKKLVKRVRHEIELPPPVPQPFKSWNLPSSTESTNAPKKRRSFSFLRILEHTPKMGETDNSGVF</sequence>
<dbReference type="AlphaFoldDB" id="A0ABD2KUP3"/>
<comment type="caution">
    <text evidence="5">The sequence shown here is derived from an EMBL/GenBank/DDBJ whole genome shotgun (WGS) entry which is preliminary data.</text>
</comment>
<keyword evidence="1" id="KW-0479">Metal-binding</keyword>
<keyword evidence="2" id="KW-0863">Zinc-finger</keyword>
<organism evidence="5 6">
    <name type="scientific">Heterodera trifolii</name>
    <dbReference type="NCBI Taxonomy" id="157864"/>
    <lineage>
        <taxon>Eukaryota</taxon>
        <taxon>Metazoa</taxon>
        <taxon>Ecdysozoa</taxon>
        <taxon>Nematoda</taxon>
        <taxon>Chromadorea</taxon>
        <taxon>Rhabditida</taxon>
        <taxon>Tylenchina</taxon>
        <taxon>Tylenchomorpha</taxon>
        <taxon>Tylenchoidea</taxon>
        <taxon>Heteroderidae</taxon>
        <taxon>Heteroderinae</taxon>
        <taxon>Heterodera</taxon>
    </lineage>
</organism>
<evidence type="ECO:0000256" key="2">
    <source>
        <dbReference type="ARBA" id="ARBA00022771"/>
    </source>
</evidence>
<dbReference type="GO" id="GO:0008270">
    <property type="term" value="F:zinc ion binding"/>
    <property type="evidence" value="ECO:0007669"/>
    <property type="project" value="UniProtKB-KW"/>
</dbReference>
<evidence type="ECO:0000313" key="6">
    <source>
        <dbReference type="Proteomes" id="UP001620626"/>
    </source>
</evidence>
<reference evidence="5 6" key="1">
    <citation type="submission" date="2024-10" db="EMBL/GenBank/DDBJ databases">
        <authorList>
            <person name="Kim D."/>
        </authorList>
    </citation>
    <scope>NUCLEOTIDE SEQUENCE [LARGE SCALE GENOMIC DNA]</scope>
    <source>
        <strain evidence="5">BH-2024</strain>
    </source>
</reference>
<evidence type="ECO:0000256" key="1">
    <source>
        <dbReference type="ARBA" id="ARBA00022723"/>
    </source>
</evidence>
<dbReference type="Proteomes" id="UP001620626">
    <property type="component" value="Unassembled WGS sequence"/>
</dbReference>
<keyword evidence="6" id="KW-1185">Reference proteome</keyword>
<dbReference type="InterPro" id="IPR007588">
    <property type="entry name" value="Znf_FLYWCH"/>
</dbReference>
<dbReference type="Pfam" id="PF04500">
    <property type="entry name" value="FLYWCH"/>
    <property type="match status" value="1"/>
</dbReference>
<keyword evidence="3" id="KW-0862">Zinc</keyword>
<evidence type="ECO:0000313" key="5">
    <source>
        <dbReference type="EMBL" id="KAL3106666.1"/>
    </source>
</evidence>
<protein>
    <recommendedName>
        <fullName evidence="4">FLYWCH-type domain-containing protein</fullName>
    </recommendedName>
</protein>
<evidence type="ECO:0000259" key="4">
    <source>
        <dbReference type="Pfam" id="PF04500"/>
    </source>
</evidence>
<proteinExistence type="predicted"/>
<dbReference type="EMBL" id="JBICBT010000639">
    <property type="protein sequence ID" value="KAL3106666.1"/>
    <property type="molecule type" value="Genomic_DNA"/>
</dbReference>
<dbReference type="Gene3D" id="2.20.25.240">
    <property type="match status" value="1"/>
</dbReference>